<comment type="similarity">
    <text evidence="1">Belongs to the LysR transcriptional regulatory family.</text>
</comment>
<dbReference type="PROSITE" id="PS50931">
    <property type="entry name" value="HTH_LYSR"/>
    <property type="match status" value="1"/>
</dbReference>
<dbReference type="GO" id="GO:0003700">
    <property type="term" value="F:DNA-binding transcription factor activity"/>
    <property type="evidence" value="ECO:0007669"/>
    <property type="project" value="InterPro"/>
</dbReference>
<dbReference type="AlphaFoldDB" id="A0A1H0LF29"/>
<dbReference type="InterPro" id="IPR005119">
    <property type="entry name" value="LysR_subst-bd"/>
</dbReference>
<name>A0A1H0LF29_9PSED</name>
<evidence type="ECO:0000256" key="2">
    <source>
        <dbReference type="ARBA" id="ARBA00023015"/>
    </source>
</evidence>
<dbReference type="PANTHER" id="PTHR30537">
    <property type="entry name" value="HTH-TYPE TRANSCRIPTIONAL REGULATOR"/>
    <property type="match status" value="1"/>
</dbReference>
<dbReference type="GO" id="GO:0043565">
    <property type="term" value="F:sequence-specific DNA binding"/>
    <property type="evidence" value="ECO:0007669"/>
    <property type="project" value="TreeGrafter"/>
</dbReference>
<evidence type="ECO:0000259" key="5">
    <source>
        <dbReference type="PROSITE" id="PS50931"/>
    </source>
</evidence>
<accession>A0A1H0LF29</accession>
<evidence type="ECO:0000256" key="1">
    <source>
        <dbReference type="ARBA" id="ARBA00009437"/>
    </source>
</evidence>
<reference evidence="7" key="1">
    <citation type="submission" date="2016-10" db="EMBL/GenBank/DDBJ databases">
        <authorList>
            <person name="Varghese N."/>
            <person name="Submissions S."/>
        </authorList>
    </citation>
    <scope>NUCLEOTIDE SEQUENCE [LARGE SCALE GENOMIC DNA]</scope>
    <source>
        <strain evidence="7">JCM 21621</strain>
    </source>
</reference>
<keyword evidence="2" id="KW-0805">Transcription regulation</keyword>
<evidence type="ECO:0000256" key="4">
    <source>
        <dbReference type="ARBA" id="ARBA00023163"/>
    </source>
</evidence>
<evidence type="ECO:0000313" key="6">
    <source>
        <dbReference type="EMBL" id="SDO66600.1"/>
    </source>
</evidence>
<dbReference type="GO" id="GO:0006351">
    <property type="term" value="P:DNA-templated transcription"/>
    <property type="evidence" value="ECO:0007669"/>
    <property type="project" value="TreeGrafter"/>
</dbReference>
<evidence type="ECO:0000313" key="7">
    <source>
        <dbReference type="Proteomes" id="UP000242957"/>
    </source>
</evidence>
<dbReference type="Gene3D" id="1.10.10.10">
    <property type="entry name" value="Winged helix-like DNA-binding domain superfamily/Winged helix DNA-binding domain"/>
    <property type="match status" value="1"/>
</dbReference>
<dbReference type="Pfam" id="PF00126">
    <property type="entry name" value="HTH_1"/>
    <property type="match status" value="1"/>
</dbReference>
<dbReference type="InterPro" id="IPR036390">
    <property type="entry name" value="WH_DNA-bd_sf"/>
</dbReference>
<dbReference type="InterPro" id="IPR036388">
    <property type="entry name" value="WH-like_DNA-bd_sf"/>
</dbReference>
<dbReference type="FunFam" id="1.10.10.10:FF:000001">
    <property type="entry name" value="LysR family transcriptional regulator"/>
    <property type="match status" value="1"/>
</dbReference>
<dbReference type="EMBL" id="FNIJ01000014">
    <property type="protein sequence ID" value="SDO66600.1"/>
    <property type="molecule type" value="Genomic_DNA"/>
</dbReference>
<dbReference type="SUPFAM" id="SSF46785">
    <property type="entry name" value="Winged helix' DNA-binding domain"/>
    <property type="match status" value="1"/>
</dbReference>
<dbReference type="STRING" id="198616.SAMN05216193_11440"/>
<dbReference type="PANTHER" id="PTHR30537:SF31">
    <property type="entry name" value="TRANSCRIPTIONAL REGULATOR, LYSR FAMILY"/>
    <property type="match status" value="1"/>
</dbReference>
<organism evidence="6 7">
    <name type="scientific">Pseudomonas jinjuensis</name>
    <dbReference type="NCBI Taxonomy" id="198616"/>
    <lineage>
        <taxon>Bacteria</taxon>
        <taxon>Pseudomonadati</taxon>
        <taxon>Pseudomonadota</taxon>
        <taxon>Gammaproteobacteria</taxon>
        <taxon>Pseudomonadales</taxon>
        <taxon>Pseudomonadaceae</taxon>
        <taxon>Pseudomonas</taxon>
    </lineage>
</organism>
<dbReference type="InterPro" id="IPR058163">
    <property type="entry name" value="LysR-type_TF_proteobact-type"/>
</dbReference>
<dbReference type="Pfam" id="PF03466">
    <property type="entry name" value="LysR_substrate"/>
    <property type="match status" value="1"/>
</dbReference>
<gene>
    <name evidence="6" type="ORF">SAMN05216193_11440</name>
</gene>
<dbReference type="CDD" id="cd08473">
    <property type="entry name" value="PBP2_CrgA_like_4"/>
    <property type="match status" value="1"/>
</dbReference>
<evidence type="ECO:0000256" key="3">
    <source>
        <dbReference type="ARBA" id="ARBA00023125"/>
    </source>
</evidence>
<dbReference type="SUPFAM" id="SSF53850">
    <property type="entry name" value="Periplasmic binding protein-like II"/>
    <property type="match status" value="1"/>
</dbReference>
<keyword evidence="7" id="KW-1185">Reference proteome</keyword>
<dbReference type="NCBIfam" id="NF011573">
    <property type="entry name" value="PRK14997.1"/>
    <property type="match status" value="1"/>
</dbReference>
<dbReference type="Proteomes" id="UP000242957">
    <property type="component" value="Unassembled WGS sequence"/>
</dbReference>
<dbReference type="Gene3D" id="3.40.190.290">
    <property type="match status" value="1"/>
</dbReference>
<keyword evidence="3 6" id="KW-0238">DNA-binding</keyword>
<feature type="domain" description="HTH lysR-type" evidence="5">
    <location>
        <begin position="1"/>
        <end position="59"/>
    </location>
</feature>
<proteinExistence type="inferred from homology"/>
<protein>
    <submittedName>
        <fullName evidence="6">DNA-binding transcriptional regulator, LysR family</fullName>
    </submittedName>
</protein>
<sequence>MEDLNDLYFFARVVEHGGFAPAGRALDMPKSKLSRRIAALEERLGVRLIQRSTRHFSVTEIGQEYYRHCLAMLVEAEGAAEVIDRHRSEPQGIVRLSCPTALLHFWVGPMLARFMVANPLVELHVEATNRQVDLIQEGIDVALRVRFPPLESSDLVMKALGNSRQMLTATPELRARLPERVTPADVAGLPSLHWGSVQRDYQWQLDGPDNARAAVRHHPRLVTDDLVALRQAALAGVGVVHLPSVVVQADLNAGRLVNVLPDWAPRTGLVHAVFPSRRGLLPSVRALLDFLEEEFRTSDMA</sequence>
<keyword evidence="4" id="KW-0804">Transcription</keyword>
<dbReference type="InterPro" id="IPR000847">
    <property type="entry name" value="LysR_HTH_N"/>
</dbReference>